<sequence length="132" mass="14522">MDLSYLLMCGMLVTLCLRPSAIPLTTAQDKVSASSFSLLRLVKERTGSASAANRSVTPTLNDTDVRSRGNGSRALHEPNVANRVKLTKLRQSSDQSRARKKQPSNKSERRKNCFGFKMDRISDLSGMGCKSD</sequence>
<dbReference type="PROSITE" id="PS00263">
    <property type="entry name" value="NATRIURETIC_PEPTIDE"/>
    <property type="match status" value="1"/>
</dbReference>
<reference evidence="10" key="5">
    <citation type="submission" date="2025-09" db="UniProtKB">
        <authorList>
            <consortium name="Ensembl"/>
        </authorList>
    </citation>
    <scope>IDENTIFICATION</scope>
</reference>
<dbReference type="AlphaFoldDB" id="A0A4W4DZQ6"/>
<name>A0A4W4DZQ6_ELEEL</name>
<dbReference type="GO" id="GO:0097746">
    <property type="term" value="P:blood vessel diameter maintenance"/>
    <property type="evidence" value="ECO:0007669"/>
    <property type="project" value="UniProtKB-KW"/>
</dbReference>
<dbReference type="SMART" id="SM00183">
    <property type="entry name" value="NAT_PEP"/>
    <property type="match status" value="1"/>
</dbReference>
<evidence type="ECO:0000313" key="10">
    <source>
        <dbReference type="Ensembl" id="ENSEEEP00000004809.1"/>
    </source>
</evidence>
<organism evidence="10 11">
    <name type="scientific">Electrophorus electricus</name>
    <name type="common">Electric eel</name>
    <name type="synonym">Gymnotus electricus</name>
    <dbReference type="NCBI Taxonomy" id="8005"/>
    <lineage>
        <taxon>Eukaryota</taxon>
        <taxon>Metazoa</taxon>
        <taxon>Chordata</taxon>
        <taxon>Craniata</taxon>
        <taxon>Vertebrata</taxon>
        <taxon>Euteleostomi</taxon>
        <taxon>Actinopterygii</taxon>
        <taxon>Neopterygii</taxon>
        <taxon>Teleostei</taxon>
        <taxon>Ostariophysi</taxon>
        <taxon>Gymnotiformes</taxon>
        <taxon>Gymnotoidei</taxon>
        <taxon>Gymnotidae</taxon>
        <taxon>Electrophorus</taxon>
    </lineage>
</organism>
<evidence type="ECO:0000256" key="3">
    <source>
        <dbReference type="ARBA" id="ARBA00022525"/>
    </source>
</evidence>
<feature type="region of interest" description="Disordered" evidence="8">
    <location>
        <begin position="45"/>
        <end position="112"/>
    </location>
</feature>
<feature type="chain" id="PRO_5021216899" evidence="9">
    <location>
        <begin position="28"/>
        <end position="132"/>
    </location>
</feature>
<evidence type="ECO:0000256" key="7">
    <source>
        <dbReference type="RuleBase" id="RU003686"/>
    </source>
</evidence>
<dbReference type="InterPro" id="IPR000663">
    <property type="entry name" value="Natr_peptide"/>
</dbReference>
<keyword evidence="11" id="KW-1185">Reference proteome</keyword>
<protein>
    <submittedName>
        <fullName evidence="10">Uncharacterized protein</fullName>
    </submittedName>
</protein>
<evidence type="ECO:0000256" key="9">
    <source>
        <dbReference type="SAM" id="SignalP"/>
    </source>
</evidence>
<comment type="subcellular location">
    <subcellularLocation>
        <location evidence="1 7">Secreted</location>
    </subcellularLocation>
</comment>
<dbReference type="InterPro" id="IPR030480">
    <property type="entry name" value="Natr_peptide_CS"/>
</dbReference>
<evidence type="ECO:0000256" key="1">
    <source>
        <dbReference type="ARBA" id="ARBA00004613"/>
    </source>
</evidence>
<keyword evidence="5 9" id="KW-0732">Signal</keyword>
<keyword evidence="4" id="KW-0165">Cleavage on pair of basic residues</keyword>
<keyword evidence="6 7" id="KW-0838">Vasoactive</keyword>
<reference evidence="10" key="3">
    <citation type="submission" date="2020-05" db="EMBL/GenBank/DDBJ databases">
        <title>Electrophorus electricus (electric eel) genome, fEleEle1, primary haplotype.</title>
        <authorList>
            <person name="Myers G."/>
            <person name="Meyer A."/>
            <person name="Fedrigo O."/>
            <person name="Formenti G."/>
            <person name="Rhie A."/>
            <person name="Tracey A."/>
            <person name="Sims Y."/>
            <person name="Jarvis E.D."/>
        </authorList>
    </citation>
    <scope>NUCLEOTIDE SEQUENCE [LARGE SCALE GENOMIC DNA]</scope>
</reference>
<feature type="compositionally biased region" description="Polar residues" evidence="8">
    <location>
        <begin position="47"/>
        <end position="62"/>
    </location>
</feature>
<dbReference type="GO" id="GO:0006182">
    <property type="term" value="P:cGMP biosynthetic process"/>
    <property type="evidence" value="ECO:0007669"/>
    <property type="project" value="TreeGrafter"/>
</dbReference>
<dbReference type="OMA" id="FKMDRIS"/>
<feature type="signal peptide" evidence="9">
    <location>
        <begin position="1"/>
        <end position="27"/>
    </location>
</feature>
<keyword evidence="3" id="KW-0964">Secreted</keyword>
<gene>
    <name evidence="10" type="primary">NPPC</name>
</gene>
<accession>A0A4W4DZQ6</accession>
<dbReference type="PANTHER" id="PTHR12167:SF2">
    <property type="entry name" value="C-TYPE NATRIURETIC PEPTIDE"/>
    <property type="match status" value="1"/>
</dbReference>
<proteinExistence type="inferred from homology"/>
<reference evidence="11" key="1">
    <citation type="journal article" date="2014" name="Science">
        <title>Nonhuman genetics. Genomic basis for the convergent evolution of electric organs.</title>
        <authorList>
            <person name="Gallant J.R."/>
            <person name="Traeger L.L."/>
            <person name="Volkening J.D."/>
            <person name="Moffett H."/>
            <person name="Chen P.H."/>
            <person name="Novina C.D."/>
            <person name="Phillips G.N.Jr."/>
            <person name="Anand R."/>
            <person name="Wells G.B."/>
            <person name="Pinch M."/>
            <person name="Guth R."/>
            <person name="Unguez G.A."/>
            <person name="Albert J.S."/>
            <person name="Zakon H.H."/>
            <person name="Samanta M.P."/>
            <person name="Sussman M.R."/>
        </authorList>
    </citation>
    <scope>NUCLEOTIDE SEQUENCE [LARGE SCALE GENOMIC DNA]</scope>
</reference>
<dbReference type="Ensembl" id="ENSEEET00000004875.2">
    <property type="protein sequence ID" value="ENSEEEP00000004809.1"/>
    <property type="gene ID" value="ENSEEEG00000002509.2"/>
</dbReference>
<evidence type="ECO:0000256" key="6">
    <source>
        <dbReference type="ARBA" id="ARBA00022858"/>
    </source>
</evidence>
<evidence type="ECO:0000256" key="8">
    <source>
        <dbReference type="SAM" id="MobiDB-lite"/>
    </source>
</evidence>
<dbReference type="GeneTree" id="ENSGT00940000179716"/>
<reference evidence="11" key="2">
    <citation type="journal article" date="2017" name="Sci. Adv.">
        <title>A tail of two voltages: Proteomic comparison of the three electric organs of the electric eel.</title>
        <authorList>
            <person name="Traeger L.L."/>
            <person name="Sabat G."/>
            <person name="Barrett-Wilt G.A."/>
            <person name="Wells G.B."/>
            <person name="Sussman M.R."/>
        </authorList>
    </citation>
    <scope>NUCLEOTIDE SEQUENCE [LARGE SCALE GENOMIC DNA]</scope>
</reference>
<evidence type="ECO:0000256" key="2">
    <source>
        <dbReference type="ARBA" id="ARBA00009041"/>
    </source>
</evidence>
<dbReference type="Proteomes" id="UP000314983">
    <property type="component" value="Chromosome 19"/>
</dbReference>
<dbReference type="GO" id="GO:0007168">
    <property type="term" value="P:receptor guanylyl cyclase signaling pathway"/>
    <property type="evidence" value="ECO:0007669"/>
    <property type="project" value="TreeGrafter"/>
</dbReference>
<dbReference type="GO" id="GO:0005179">
    <property type="term" value="F:hormone activity"/>
    <property type="evidence" value="ECO:0007669"/>
    <property type="project" value="InterPro"/>
</dbReference>
<evidence type="ECO:0000256" key="4">
    <source>
        <dbReference type="ARBA" id="ARBA00022685"/>
    </source>
</evidence>
<dbReference type="Pfam" id="PF00212">
    <property type="entry name" value="ANP"/>
    <property type="match status" value="1"/>
</dbReference>
<dbReference type="PANTHER" id="PTHR12167">
    <property type="entry name" value="C-TYPE NATRIURETIC PEPTIDE"/>
    <property type="match status" value="1"/>
</dbReference>
<comment type="similarity">
    <text evidence="2 7">Belongs to the natriuretic peptide family.</text>
</comment>
<dbReference type="GO" id="GO:0005576">
    <property type="term" value="C:extracellular region"/>
    <property type="evidence" value="ECO:0007669"/>
    <property type="project" value="UniProtKB-SubCell"/>
</dbReference>
<reference evidence="10" key="4">
    <citation type="submission" date="2025-08" db="UniProtKB">
        <authorList>
            <consortium name="Ensembl"/>
        </authorList>
    </citation>
    <scope>IDENTIFICATION</scope>
</reference>
<evidence type="ECO:0000313" key="11">
    <source>
        <dbReference type="Proteomes" id="UP000314983"/>
    </source>
</evidence>
<evidence type="ECO:0000256" key="5">
    <source>
        <dbReference type="ARBA" id="ARBA00022729"/>
    </source>
</evidence>